<comment type="similarity">
    <text evidence="2 3">Belongs to the small heat shock protein (HSP20) family.</text>
</comment>
<dbReference type="PANTHER" id="PTHR46733">
    <property type="entry name" value="26.5 KDA HEAT SHOCK PROTEIN, MITOCHONDRIAL"/>
    <property type="match status" value="1"/>
</dbReference>
<dbReference type="AlphaFoldDB" id="A0A1K1SLL3"/>
<dbReference type="Gene3D" id="2.60.40.790">
    <property type="match status" value="1"/>
</dbReference>
<reference evidence="6 8" key="2">
    <citation type="submission" date="2023-11" db="EMBL/GenBank/DDBJ databases">
        <title>MicrobeMod: A computational toolkit for identifying prokaryotic methylation and restriction-modification with nanopore sequencing.</title>
        <authorList>
            <person name="Crits-Christoph A."/>
            <person name="Kang S.C."/>
            <person name="Lee H."/>
            <person name="Ostrov N."/>
        </authorList>
    </citation>
    <scope>NUCLEOTIDE SEQUENCE [LARGE SCALE GENOMIC DNA]</scope>
    <source>
        <strain evidence="6 8">ATCC 23090</strain>
    </source>
</reference>
<evidence type="ECO:0000313" key="6">
    <source>
        <dbReference type="EMBL" id="WQG90506.1"/>
    </source>
</evidence>
<organism evidence="5 7">
    <name type="scientific">Chitinophaga sancti</name>
    <dbReference type="NCBI Taxonomy" id="1004"/>
    <lineage>
        <taxon>Bacteria</taxon>
        <taxon>Pseudomonadati</taxon>
        <taxon>Bacteroidota</taxon>
        <taxon>Chitinophagia</taxon>
        <taxon>Chitinophagales</taxon>
        <taxon>Chitinophagaceae</taxon>
        <taxon>Chitinophaga</taxon>
    </lineage>
</organism>
<dbReference type="CDD" id="cd06464">
    <property type="entry name" value="ACD_sHsps-like"/>
    <property type="match status" value="1"/>
</dbReference>
<evidence type="ECO:0000256" key="1">
    <source>
        <dbReference type="ARBA" id="ARBA00023016"/>
    </source>
</evidence>
<dbReference type="OrthoDB" id="9814487at2"/>
<evidence type="ECO:0000259" key="4">
    <source>
        <dbReference type="PROSITE" id="PS01031"/>
    </source>
</evidence>
<dbReference type="RefSeq" id="WP_072364942.1">
    <property type="nucleotide sequence ID" value="NZ_CBHWAX010000140.1"/>
</dbReference>
<dbReference type="Proteomes" id="UP001326715">
    <property type="component" value="Chromosome"/>
</dbReference>
<keyword evidence="1" id="KW-0346">Stress response</keyword>
<dbReference type="PROSITE" id="PS01031">
    <property type="entry name" value="SHSP"/>
    <property type="match status" value="1"/>
</dbReference>
<evidence type="ECO:0000313" key="8">
    <source>
        <dbReference type="Proteomes" id="UP001326715"/>
    </source>
</evidence>
<feature type="domain" description="SHSP" evidence="4">
    <location>
        <begin position="33"/>
        <end position="143"/>
    </location>
</feature>
<dbReference type="EMBL" id="FPIZ01000026">
    <property type="protein sequence ID" value="SFW85225.1"/>
    <property type="molecule type" value="Genomic_DNA"/>
</dbReference>
<protein>
    <submittedName>
        <fullName evidence="5">HSP20 family protein</fullName>
    </submittedName>
    <submittedName>
        <fullName evidence="6">Hsp20/alpha crystallin family protein</fullName>
    </submittedName>
</protein>
<dbReference type="Proteomes" id="UP000183788">
    <property type="component" value="Unassembled WGS sequence"/>
</dbReference>
<dbReference type="STRING" id="1004.SAMN05661012_05682"/>
<reference evidence="5 7" key="1">
    <citation type="submission" date="2016-11" db="EMBL/GenBank/DDBJ databases">
        <authorList>
            <person name="Jaros S."/>
            <person name="Januszkiewicz K."/>
            <person name="Wedrychowicz H."/>
        </authorList>
    </citation>
    <scope>NUCLEOTIDE SEQUENCE [LARGE SCALE GENOMIC DNA]</scope>
    <source>
        <strain evidence="5 7">DSM 784</strain>
    </source>
</reference>
<evidence type="ECO:0000313" key="7">
    <source>
        <dbReference type="Proteomes" id="UP000183788"/>
    </source>
</evidence>
<proteinExistence type="inferred from homology"/>
<evidence type="ECO:0000313" key="5">
    <source>
        <dbReference type="EMBL" id="SFW85225.1"/>
    </source>
</evidence>
<gene>
    <name evidence="5" type="ORF">SAMN05661012_05682</name>
    <name evidence="6" type="ORF">SR876_03285</name>
</gene>
<accession>A0A1K1SLL3</accession>
<evidence type="ECO:0000256" key="2">
    <source>
        <dbReference type="PROSITE-ProRule" id="PRU00285"/>
    </source>
</evidence>
<dbReference type="EMBL" id="CP140154">
    <property type="protein sequence ID" value="WQG90506.1"/>
    <property type="molecule type" value="Genomic_DNA"/>
</dbReference>
<dbReference type="InterPro" id="IPR044587">
    <property type="entry name" value="HSP21-like"/>
</dbReference>
<sequence>MSKELTKATSILPSVFEDYFKPWKEFFDFNGGKTFTATVPAVNITEEKDQFKLTVAAPGMDKDDFRIDIDNDVLTISAETEDEEETPTRQEYNYSSFTRSFRLPASIVKDRVEAKYKDGILKLYLPKTEEARKANGTRHVVIQ</sequence>
<dbReference type="GO" id="GO:0009408">
    <property type="term" value="P:response to heat"/>
    <property type="evidence" value="ECO:0007669"/>
    <property type="project" value="InterPro"/>
</dbReference>
<dbReference type="SUPFAM" id="SSF49764">
    <property type="entry name" value="HSP20-like chaperones"/>
    <property type="match status" value="1"/>
</dbReference>
<dbReference type="InterPro" id="IPR008978">
    <property type="entry name" value="HSP20-like_chaperone"/>
</dbReference>
<dbReference type="PANTHER" id="PTHR46733:SF4">
    <property type="entry name" value="HEAT SHOCK PROTEIN 21, CHLOROPLASTIC"/>
    <property type="match status" value="1"/>
</dbReference>
<evidence type="ECO:0000256" key="3">
    <source>
        <dbReference type="RuleBase" id="RU003616"/>
    </source>
</evidence>
<keyword evidence="8" id="KW-1185">Reference proteome</keyword>
<dbReference type="InterPro" id="IPR002068">
    <property type="entry name" value="A-crystallin/Hsp20_dom"/>
</dbReference>
<name>A0A1K1SLL3_9BACT</name>
<dbReference type="Pfam" id="PF00011">
    <property type="entry name" value="HSP20"/>
    <property type="match status" value="1"/>
</dbReference>